<dbReference type="InterPro" id="IPR012674">
    <property type="entry name" value="Calycin"/>
</dbReference>
<gene>
    <name evidence="1" type="ORF">SAMEA4504048_01697</name>
</gene>
<organism evidence="1 2">
    <name type="scientific">Streptococcus acidominimus</name>
    <dbReference type="NCBI Taxonomy" id="1326"/>
    <lineage>
        <taxon>Bacteria</taxon>
        <taxon>Bacillati</taxon>
        <taxon>Bacillota</taxon>
        <taxon>Bacilli</taxon>
        <taxon>Lactobacillales</taxon>
        <taxon>Streptococcaceae</taxon>
        <taxon>Streptococcus</taxon>
    </lineage>
</organism>
<name>A0A239X9S6_STRAI</name>
<protein>
    <submittedName>
        <fullName evidence="1">Hypothetical cytosolic protein</fullName>
    </submittedName>
</protein>
<reference evidence="1 2" key="1">
    <citation type="submission" date="2017-06" db="EMBL/GenBank/DDBJ databases">
        <authorList>
            <consortium name="Pathogen Informatics"/>
        </authorList>
    </citation>
    <scope>NUCLEOTIDE SEQUENCE [LARGE SCALE GENOMIC DNA]</scope>
    <source>
        <strain evidence="1 2">NCTC11291</strain>
    </source>
</reference>
<dbReference type="RefSeq" id="WP_095123197.1">
    <property type="nucleotide sequence ID" value="NZ_LT906454.1"/>
</dbReference>
<dbReference type="OrthoDB" id="2233368at2"/>
<accession>A0A239X9S6</accession>
<dbReference type="KEGG" id="saco:SAME_01697"/>
<dbReference type="Proteomes" id="UP000215144">
    <property type="component" value="Chromosome 1"/>
</dbReference>
<evidence type="ECO:0000313" key="2">
    <source>
        <dbReference type="Proteomes" id="UP000215144"/>
    </source>
</evidence>
<dbReference type="EMBL" id="LT906454">
    <property type="protein sequence ID" value="SNV43455.1"/>
    <property type="molecule type" value="Genomic_DNA"/>
</dbReference>
<sequence length="131" mass="15395">MKIIIDNKIMMDHDLDMVHEEADGEYKEKGEFSYLLYTNSEKERVVLKFNEEELMVTRFSKPQSIMKFENGNFAAAQIPSPLGLQRLVTKTTQFELNQSAQELILHYQLLPHPEAEEALADYQMRLRWEAK</sequence>
<evidence type="ECO:0000313" key="1">
    <source>
        <dbReference type="EMBL" id="SNV43455.1"/>
    </source>
</evidence>
<proteinExistence type="predicted"/>
<dbReference type="SUPFAM" id="SSF50814">
    <property type="entry name" value="Lipocalins"/>
    <property type="match status" value="1"/>
</dbReference>
<dbReference type="Gene3D" id="2.40.128.20">
    <property type="match status" value="1"/>
</dbReference>
<dbReference type="InterPro" id="IPR015231">
    <property type="entry name" value="DUF1934"/>
</dbReference>
<dbReference type="Pfam" id="PF09148">
    <property type="entry name" value="DUF1934"/>
    <property type="match status" value="1"/>
</dbReference>
<dbReference type="AlphaFoldDB" id="A0A239X9S6"/>